<keyword evidence="2" id="KW-0328">Glycosyltransferase</keyword>
<evidence type="ECO:0000313" key="6">
    <source>
        <dbReference type="Proteomes" id="UP000319449"/>
    </source>
</evidence>
<name>A0A562VLQ0_9BACT</name>
<evidence type="ECO:0000256" key="1">
    <source>
        <dbReference type="ARBA" id="ARBA00006739"/>
    </source>
</evidence>
<feature type="domain" description="Glycosyltransferase 2-like" evidence="4">
    <location>
        <begin position="8"/>
        <end position="172"/>
    </location>
</feature>
<dbReference type="InterPro" id="IPR001173">
    <property type="entry name" value="Glyco_trans_2-like"/>
</dbReference>
<dbReference type="Gene3D" id="3.40.50.720">
    <property type="entry name" value="NAD(P)-binding Rossmann-like Domain"/>
    <property type="match status" value="1"/>
</dbReference>
<gene>
    <name evidence="5" type="ORF">JN12_02299</name>
</gene>
<sequence length="336" mass="36783">MGTQPLVSILMPVRNEERFLPAALRSLASQTLTDWELVAVDDGSTDATPAILAEAACREPRIRVMGSPERGLVPALNAGLAACRASLVARMDGDDVSHPRRLAGQTEFLAREPGVGLVASAFRHFPRTGLRVGMLAYESWQNALTSHEAMVADLFVESPFVHPSVMFRREAVLAVGGYRDLGWAEDYDLWLRLAGAGVRFARLHEELFFWRDRPERATRTMMEYSPEAFRSCKLHHLCQGFLEGEREVVLAGAGREGRAWCRALAGAGIRVSAWVDVDPRKVGRTLHGAPVLPADAVTPAGRKLLITVGTRGARDGVRGWAQQAGFVEGKDFLCVT</sequence>
<dbReference type="SUPFAM" id="SSF51735">
    <property type="entry name" value="NAD(P)-binding Rossmann-fold domains"/>
    <property type="match status" value="1"/>
</dbReference>
<evidence type="ECO:0000256" key="2">
    <source>
        <dbReference type="ARBA" id="ARBA00022676"/>
    </source>
</evidence>
<proteinExistence type="inferred from homology"/>
<dbReference type="InterPro" id="IPR036291">
    <property type="entry name" value="NAD(P)-bd_dom_sf"/>
</dbReference>
<dbReference type="AlphaFoldDB" id="A0A562VLQ0"/>
<keyword evidence="6" id="KW-1185">Reference proteome</keyword>
<evidence type="ECO:0000256" key="3">
    <source>
        <dbReference type="ARBA" id="ARBA00022679"/>
    </source>
</evidence>
<organism evidence="5 6">
    <name type="scientific">Geobacter argillaceus</name>
    <dbReference type="NCBI Taxonomy" id="345631"/>
    <lineage>
        <taxon>Bacteria</taxon>
        <taxon>Pseudomonadati</taxon>
        <taxon>Thermodesulfobacteriota</taxon>
        <taxon>Desulfuromonadia</taxon>
        <taxon>Geobacterales</taxon>
        <taxon>Geobacteraceae</taxon>
        <taxon>Geobacter</taxon>
    </lineage>
</organism>
<dbReference type="PANTHER" id="PTHR43685:SF5">
    <property type="entry name" value="GLYCOSYLTRANSFERASE EPSE-RELATED"/>
    <property type="match status" value="1"/>
</dbReference>
<evidence type="ECO:0000313" key="5">
    <source>
        <dbReference type="EMBL" id="TWJ18849.1"/>
    </source>
</evidence>
<dbReference type="Pfam" id="PF00535">
    <property type="entry name" value="Glycos_transf_2"/>
    <property type="match status" value="1"/>
</dbReference>
<dbReference type="PANTHER" id="PTHR43685">
    <property type="entry name" value="GLYCOSYLTRANSFERASE"/>
    <property type="match status" value="1"/>
</dbReference>
<dbReference type="RefSeq" id="WP_246125853.1">
    <property type="nucleotide sequence ID" value="NZ_VLLN01000013.1"/>
</dbReference>
<dbReference type="Gene3D" id="3.90.550.10">
    <property type="entry name" value="Spore Coat Polysaccharide Biosynthesis Protein SpsA, Chain A"/>
    <property type="match status" value="1"/>
</dbReference>
<comment type="caution">
    <text evidence="5">The sequence shown here is derived from an EMBL/GenBank/DDBJ whole genome shotgun (WGS) entry which is preliminary data.</text>
</comment>
<dbReference type="GO" id="GO:0016757">
    <property type="term" value="F:glycosyltransferase activity"/>
    <property type="evidence" value="ECO:0007669"/>
    <property type="project" value="UniProtKB-KW"/>
</dbReference>
<dbReference type="Proteomes" id="UP000319449">
    <property type="component" value="Unassembled WGS sequence"/>
</dbReference>
<accession>A0A562VLQ0</accession>
<dbReference type="EMBL" id="VLLN01000013">
    <property type="protein sequence ID" value="TWJ18849.1"/>
    <property type="molecule type" value="Genomic_DNA"/>
</dbReference>
<reference evidence="5 6" key="1">
    <citation type="submission" date="2019-07" db="EMBL/GenBank/DDBJ databases">
        <title>Genomic Encyclopedia of Archaeal and Bacterial Type Strains, Phase II (KMG-II): from individual species to whole genera.</title>
        <authorList>
            <person name="Goeker M."/>
        </authorList>
    </citation>
    <scope>NUCLEOTIDE SEQUENCE [LARGE SCALE GENOMIC DNA]</scope>
    <source>
        <strain evidence="5 6">ATCC BAA-1139</strain>
    </source>
</reference>
<dbReference type="SUPFAM" id="SSF53448">
    <property type="entry name" value="Nucleotide-diphospho-sugar transferases"/>
    <property type="match status" value="1"/>
</dbReference>
<evidence type="ECO:0000259" key="4">
    <source>
        <dbReference type="Pfam" id="PF00535"/>
    </source>
</evidence>
<dbReference type="InterPro" id="IPR029044">
    <property type="entry name" value="Nucleotide-diphossugar_trans"/>
</dbReference>
<protein>
    <submittedName>
        <fullName evidence="5">Glycosyltransferase involved in cell wall biosynthesis</fullName>
    </submittedName>
</protein>
<keyword evidence="3 5" id="KW-0808">Transferase</keyword>
<dbReference type="InterPro" id="IPR050834">
    <property type="entry name" value="Glycosyltransf_2"/>
</dbReference>
<comment type="similarity">
    <text evidence="1">Belongs to the glycosyltransferase 2 family.</text>
</comment>